<dbReference type="InterPro" id="IPR024403">
    <property type="entry name" value="DHOase_cat"/>
</dbReference>
<sequence length="425" mass="46790">MRLYIREAKVVDPRSAHHGQVVDILIENGKIARVGKGLQLQEDPADKTQVIHIENLHVSPGWVDTFVQFHDPGQEHKETLKTGTDAAAAGGFTEVLAVPNTNPVVQGKGQVEYLTNGSKNLKARVHPIGAVSRNLEGKELAEMYDMHTSGAKAFGDGWKPLQSAGLLLKALQYVKTVDGTVIQVPDDTTIGAHGLMHEGIVSTRMGLPGKPLLAEEIMVERDLKLLEYTNSSLHFTGITSPKSIEAIKAAQQRGLNVTCSVTPHHLYFCDEDLEGYDTNLKVTPALVDRKQMEALRQAVKQGNVDMITSHHLPQDYDAKVCEFEYAKPGAIGLESAFGAVWSLLEGQIKLEHWVDMVSIKPREVFHLDKAELKEQHEANLTLFVPGETYTFEKTYSASKNSPFLGKTLKGRVIGTVLNHQINVSQ</sequence>
<dbReference type="EMBL" id="SODV01000001">
    <property type="protein sequence ID" value="TDX02310.1"/>
    <property type="molecule type" value="Genomic_DNA"/>
</dbReference>
<dbReference type="InterPro" id="IPR050138">
    <property type="entry name" value="DHOase/Allantoinase_Hydrolase"/>
</dbReference>
<dbReference type="GO" id="GO:0005737">
    <property type="term" value="C:cytoplasm"/>
    <property type="evidence" value="ECO:0007669"/>
    <property type="project" value="TreeGrafter"/>
</dbReference>
<dbReference type="SUPFAM" id="SSF51556">
    <property type="entry name" value="Metallo-dependent hydrolases"/>
    <property type="match status" value="1"/>
</dbReference>
<gene>
    <name evidence="3" type="ORF">EDB95_3365</name>
</gene>
<proteinExistence type="predicted"/>
<evidence type="ECO:0000313" key="3">
    <source>
        <dbReference type="EMBL" id="TDX02310.1"/>
    </source>
</evidence>
<dbReference type="GO" id="GO:0004038">
    <property type="term" value="F:allantoinase activity"/>
    <property type="evidence" value="ECO:0007669"/>
    <property type="project" value="TreeGrafter"/>
</dbReference>
<evidence type="ECO:0000313" key="4">
    <source>
        <dbReference type="Proteomes" id="UP000294498"/>
    </source>
</evidence>
<organism evidence="3 4">
    <name type="scientific">Dinghuibacter silviterrae</name>
    <dbReference type="NCBI Taxonomy" id="1539049"/>
    <lineage>
        <taxon>Bacteria</taxon>
        <taxon>Pseudomonadati</taxon>
        <taxon>Bacteroidota</taxon>
        <taxon>Chitinophagia</taxon>
        <taxon>Chitinophagales</taxon>
        <taxon>Chitinophagaceae</taxon>
        <taxon>Dinghuibacter</taxon>
    </lineage>
</organism>
<dbReference type="AlphaFoldDB" id="A0A4R8DV65"/>
<dbReference type="InterPro" id="IPR011059">
    <property type="entry name" value="Metal-dep_hydrolase_composite"/>
</dbReference>
<dbReference type="NCBIfam" id="TIGR00857">
    <property type="entry name" value="pyrC_multi"/>
    <property type="match status" value="1"/>
</dbReference>
<reference evidence="3 4" key="1">
    <citation type="submission" date="2019-03" db="EMBL/GenBank/DDBJ databases">
        <title>Genomic Encyclopedia of Type Strains, Phase IV (KMG-IV): sequencing the most valuable type-strain genomes for metagenomic binning, comparative biology and taxonomic classification.</title>
        <authorList>
            <person name="Goeker M."/>
        </authorList>
    </citation>
    <scope>NUCLEOTIDE SEQUENCE [LARGE SCALE GENOMIC DNA]</scope>
    <source>
        <strain evidence="3 4">DSM 100059</strain>
    </source>
</reference>
<dbReference type="PANTHER" id="PTHR43668:SF2">
    <property type="entry name" value="ALLANTOINASE"/>
    <property type="match status" value="1"/>
</dbReference>
<dbReference type="Proteomes" id="UP000294498">
    <property type="component" value="Unassembled WGS sequence"/>
</dbReference>
<evidence type="ECO:0000259" key="2">
    <source>
        <dbReference type="Pfam" id="PF12890"/>
    </source>
</evidence>
<dbReference type="InterPro" id="IPR032466">
    <property type="entry name" value="Metal_Hydrolase"/>
</dbReference>
<evidence type="ECO:0000256" key="1">
    <source>
        <dbReference type="ARBA" id="ARBA00022975"/>
    </source>
</evidence>
<accession>A0A4R8DV65</accession>
<dbReference type="GO" id="GO:0004151">
    <property type="term" value="F:dihydroorotase activity"/>
    <property type="evidence" value="ECO:0007669"/>
    <property type="project" value="InterPro"/>
</dbReference>
<keyword evidence="1" id="KW-0665">Pyrimidine biosynthesis</keyword>
<dbReference type="PANTHER" id="PTHR43668">
    <property type="entry name" value="ALLANTOINASE"/>
    <property type="match status" value="1"/>
</dbReference>
<dbReference type="CDD" id="cd01317">
    <property type="entry name" value="DHOase_IIa"/>
    <property type="match status" value="1"/>
</dbReference>
<dbReference type="SUPFAM" id="SSF51338">
    <property type="entry name" value="Composite domain of metallo-dependent hydrolases"/>
    <property type="match status" value="1"/>
</dbReference>
<name>A0A4R8DV65_9BACT</name>
<dbReference type="Gene3D" id="3.20.20.140">
    <property type="entry name" value="Metal-dependent hydrolases"/>
    <property type="match status" value="1"/>
</dbReference>
<dbReference type="Gene3D" id="2.30.40.10">
    <property type="entry name" value="Urease, subunit C, domain 1"/>
    <property type="match status" value="1"/>
</dbReference>
<dbReference type="GO" id="GO:0046872">
    <property type="term" value="F:metal ion binding"/>
    <property type="evidence" value="ECO:0007669"/>
    <property type="project" value="InterPro"/>
</dbReference>
<dbReference type="GO" id="GO:0006221">
    <property type="term" value="P:pyrimidine nucleotide biosynthetic process"/>
    <property type="evidence" value="ECO:0007669"/>
    <property type="project" value="UniProtKB-KW"/>
</dbReference>
<comment type="caution">
    <text evidence="3">The sequence shown here is derived from an EMBL/GenBank/DDBJ whole genome shotgun (WGS) entry which is preliminary data.</text>
</comment>
<keyword evidence="4" id="KW-1185">Reference proteome</keyword>
<dbReference type="OrthoDB" id="9765462at2"/>
<dbReference type="GO" id="GO:0006145">
    <property type="term" value="P:purine nucleobase catabolic process"/>
    <property type="evidence" value="ECO:0007669"/>
    <property type="project" value="TreeGrafter"/>
</dbReference>
<dbReference type="Pfam" id="PF12890">
    <property type="entry name" value="DHOase"/>
    <property type="match status" value="1"/>
</dbReference>
<protein>
    <submittedName>
        <fullName evidence="3">Dihydroorotase</fullName>
    </submittedName>
</protein>
<dbReference type="RefSeq" id="WP_133994927.1">
    <property type="nucleotide sequence ID" value="NZ_SODV01000001.1"/>
</dbReference>
<dbReference type="InterPro" id="IPR004722">
    <property type="entry name" value="DHOase"/>
</dbReference>
<feature type="domain" description="Dihydroorotase catalytic" evidence="2">
    <location>
        <begin position="59"/>
        <end position="240"/>
    </location>
</feature>